<dbReference type="EMBL" id="MNCJ02000319">
    <property type="protein sequence ID" value="KAF5810731.1"/>
    <property type="molecule type" value="Genomic_DNA"/>
</dbReference>
<reference evidence="1" key="1">
    <citation type="journal article" date="2017" name="Nature">
        <title>The sunflower genome provides insights into oil metabolism, flowering and Asterid evolution.</title>
        <authorList>
            <person name="Badouin H."/>
            <person name="Gouzy J."/>
            <person name="Grassa C.J."/>
            <person name="Murat F."/>
            <person name="Staton S.E."/>
            <person name="Cottret L."/>
            <person name="Lelandais-Briere C."/>
            <person name="Owens G.L."/>
            <person name="Carrere S."/>
            <person name="Mayjonade B."/>
            <person name="Legrand L."/>
            <person name="Gill N."/>
            <person name="Kane N.C."/>
            <person name="Bowers J.E."/>
            <person name="Hubner S."/>
            <person name="Bellec A."/>
            <person name="Berard A."/>
            <person name="Berges H."/>
            <person name="Blanchet N."/>
            <person name="Boniface M.C."/>
            <person name="Brunel D."/>
            <person name="Catrice O."/>
            <person name="Chaidir N."/>
            <person name="Claudel C."/>
            <person name="Donnadieu C."/>
            <person name="Faraut T."/>
            <person name="Fievet G."/>
            <person name="Helmstetter N."/>
            <person name="King M."/>
            <person name="Knapp S.J."/>
            <person name="Lai Z."/>
            <person name="Le Paslier M.C."/>
            <person name="Lippi Y."/>
            <person name="Lorenzon L."/>
            <person name="Mandel J.R."/>
            <person name="Marage G."/>
            <person name="Marchand G."/>
            <person name="Marquand E."/>
            <person name="Bret-Mestries E."/>
            <person name="Morien E."/>
            <person name="Nambeesan S."/>
            <person name="Nguyen T."/>
            <person name="Pegot-Espagnet P."/>
            <person name="Pouilly N."/>
            <person name="Raftis F."/>
            <person name="Sallet E."/>
            <person name="Schiex T."/>
            <person name="Thomas J."/>
            <person name="Vandecasteele C."/>
            <person name="Vares D."/>
            <person name="Vear F."/>
            <person name="Vautrin S."/>
            <person name="Crespi M."/>
            <person name="Mangin B."/>
            <person name="Burke J.M."/>
            <person name="Salse J."/>
            <person name="Munos S."/>
            <person name="Vincourt P."/>
            <person name="Rieseberg L.H."/>
            <person name="Langlade N.B."/>
        </authorList>
    </citation>
    <scope>NUCLEOTIDE SEQUENCE</scope>
    <source>
        <tissue evidence="1">Leaves</tissue>
    </source>
</reference>
<name>A0A9K3J8G4_HELAN</name>
<dbReference type="Proteomes" id="UP000215914">
    <property type="component" value="Unassembled WGS sequence"/>
</dbReference>
<sequence>MQGFRKAYTKYEGGILTCTNYNPSINCIAIILLVAYSHSFTIQQNTINSYLPKSIAKMASSRIARFVSEVAPPQFVSLMRHRTTKMLDTISEDEREVSMNHETSSLSSAQFHQQASGTSMQYGLKQNQRKFPVFRN</sequence>
<comment type="caution">
    <text evidence="1">The sequence shown here is derived from an EMBL/GenBank/DDBJ whole genome shotgun (WGS) entry which is preliminary data.</text>
</comment>
<dbReference type="PANTHER" id="PTHR35101:SF12">
    <property type="entry name" value="OS02G0162600 PROTEIN"/>
    <property type="match status" value="1"/>
</dbReference>
<dbReference type="PANTHER" id="PTHR35101">
    <property type="entry name" value="OS02G0162600 PROTEIN"/>
    <property type="match status" value="1"/>
</dbReference>
<organism evidence="1 2">
    <name type="scientific">Helianthus annuus</name>
    <name type="common">Common sunflower</name>
    <dbReference type="NCBI Taxonomy" id="4232"/>
    <lineage>
        <taxon>Eukaryota</taxon>
        <taxon>Viridiplantae</taxon>
        <taxon>Streptophyta</taxon>
        <taxon>Embryophyta</taxon>
        <taxon>Tracheophyta</taxon>
        <taxon>Spermatophyta</taxon>
        <taxon>Magnoliopsida</taxon>
        <taxon>eudicotyledons</taxon>
        <taxon>Gunneridae</taxon>
        <taxon>Pentapetalae</taxon>
        <taxon>asterids</taxon>
        <taxon>campanulids</taxon>
        <taxon>Asterales</taxon>
        <taxon>Asteraceae</taxon>
        <taxon>Asteroideae</taxon>
        <taxon>Heliantheae alliance</taxon>
        <taxon>Heliantheae</taxon>
        <taxon>Helianthus</taxon>
    </lineage>
</organism>
<keyword evidence="2" id="KW-1185">Reference proteome</keyword>
<reference evidence="1" key="2">
    <citation type="submission" date="2020-06" db="EMBL/GenBank/DDBJ databases">
        <title>Helianthus annuus Genome sequencing and assembly Release 2.</title>
        <authorList>
            <person name="Gouzy J."/>
            <person name="Langlade N."/>
            <person name="Munos S."/>
        </authorList>
    </citation>
    <scope>NUCLEOTIDE SEQUENCE</scope>
    <source>
        <tissue evidence="1">Leaves</tissue>
    </source>
</reference>
<dbReference type="Gramene" id="mRNA:HanXRQr2_Chr04g0173081">
    <property type="protein sequence ID" value="CDS:HanXRQr2_Chr04g0173081.1"/>
    <property type="gene ID" value="HanXRQr2_Chr04g0173081"/>
</dbReference>
<proteinExistence type="predicted"/>
<evidence type="ECO:0000313" key="1">
    <source>
        <dbReference type="EMBL" id="KAF5810731.1"/>
    </source>
</evidence>
<dbReference type="AlphaFoldDB" id="A0A9K3J8G4"/>
<accession>A0A9K3J8G4</accession>
<protein>
    <submittedName>
        <fullName evidence="1">Uncharacterized protein</fullName>
    </submittedName>
</protein>
<gene>
    <name evidence="1" type="ORF">HanXRQr2_Chr04g0173081</name>
</gene>
<evidence type="ECO:0000313" key="2">
    <source>
        <dbReference type="Proteomes" id="UP000215914"/>
    </source>
</evidence>